<name>A0ABN2N6U6_9PSEU</name>
<keyword evidence="3" id="KW-1185">Reference proteome</keyword>
<accession>A0ABN2N6U6</accession>
<feature type="region of interest" description="Disordered" evidence="1">
    <location>
        <begin position="212"/>
        <end position="236"/>
    </location>
</feature>
<dbReference type="RefSeq" id="WP_344418897.1">
    <property type="nucleotide sequence ID" value="NZ_BAAAQK010000012.1"/>
</dbReference>
<evidence type="ECO:0000256" key="1">
    <source>
        <dbReference type="SAM" id="MobiDB-lite"/>
    </source>
</evidence>
<evidence type="ECO:0008006" key="4">
    <source>
        <dbReference type="Google" id="ProtNLM"/>
    </source>
</evidence>
<evidence type="ECO:0000313" key="2">
    <source>
        <dbReference type="EMBL" id="GAA1855553.1"/>
    </source>
</evidence>
<sequence length="236" mass="23640">MRDGGFFVPTQRGGTRRWVSATDAELLLDGGAGPTDIRRLLSAAAAPAHRNELGGEPAAVAAFTAAASARADPARRTLRGLVGRASDLMAAKTIVATLALVGTASGGLALAATNSAAPGDARAAAPGFAEAPTWSGAADNTAGAVGAARAALSAAVQPTAQVTPAPGAGAGPTHGRDIASRMCSDVGRLGQAHAEQDCREEVTAYRSLLDALDSDRGHGRSDAPGQVKKMLERKNS</sequence>
<reference evidence="2 3" key="1">
    <citation type="journal article" date="2019" name="Int. J. Syst. Evol. Microbiol.">
        <title>The Global Catalogue of Microorganisms (GCM) 10K type strain sequencing project: providing services to taxonomists for standard genome sequencing and annotation.</title>
        <authorList>
            <consortium name="The Broad Institute Genomics Platform"/>
            <consortium name="The Broad Institute Genome Sequencing Center for Infectious Disease"/>
            <person name="Wu L."/>
            <person name="Ma J."/>
        </authorList>
    </citation>
    <scope>NUCLEOTIDE SEQUENCE [LARGE SCALE GENOMIC DNA]</scope>
    <source>
        <strain evidence="2 3">JCM 16009</strain>
    </source>
</reference>
<evidence type="ECO:0000313" key="3">
    <source>
        <dbReference type="Proteomes" id="UP001500449"/>
    </source>
</evidence>
<proteinExistence type="predicted"/>
<comment type="caution">
    <text evidence="2">The sequence shown here is derived from an EMBL/GenBank/DDBJ whole genome shotgun (WGS) entry which is preliminary data.</text>
</comment>
<protein>
    <recommendedName>
        <fullName evidence="4">DUF5667 domain-containing protein</fullName>
    </recommendedName>
</protein>
<organism evidence="2 3">
    <name type="scientific">Pseudonocardia ailaonensis</name>
    <dbReference type="NCBI Taxonomy" id="367279"/>
    <lineage>
        <taxon>Bacteria</taxon>
        <taxon>Bacillati</taxon>
        <taxon>Actinomycetota</taxon>
        <taxon>Actinomycetes</taxon>
        <taxon>Pseudonocardiales</taxon>
        <taxon>Pseudonocardiaceae</taxon>
        <taxon>Pseudonocardia</taxon>
    </lineage>
</organism>
<gene>
    <name evidence="2" type="ORF">GCM10009836_39570</name>
</gene>
<dbReference type="Proteomes" id="UP001500449">
    <property type="component" value="Unassembled WGS sequence"/>
</dbReference>
<dbReference type="EMBL" id="BAAAQK010000012">
    <property type="protein sequence ID" value="GAA1855553.1"/>
    <property type="molecule type" value="Genomic_DNA"/>
</dbReference>